<evidence type="ECO:0000256" key="9">
    <source>
        <dbReference type="ARBA" id="ARBA00023180"/>
    </source>
</evidence>
<sequence>MTALELFFLLFAGVSIVSGWNISLSPSEERLQNRRAGDNFLVICKVKDFEGAASDVKIEWFKEGKQIPKFGSTMTIERTYSNQLMINRPKTNDGGKYTCKAEIYGETQEISAEISFVDPPKFVNPQTEQHPVEGSRASIICQVEGTDQLEVFWQFNGVTLDDASQRGYEFSEDKQTLFIPHFNAKKDDGIYNCNAAQYSSFETLSINVTGYAQPTITVFDVPNGSAFEGHTIELKCGAVGKPKPSYKWYFEGNIFQDDLNPIDHSDKHNVEDGLLIIEFLNEDDAGTYKCVANNTVGSDERTVQLAVFLKPKVEIATEIVKKEGEDVEIICNYRGEGQLAAKFVYGSQEFTVRDEKPIETIEETTIAEISDETSIEDVEPHEETAVLPTDENDEIEESRKWKRFVDDVNNERIAVRAEDNKLILTVRQLSLDDAGNYKCVVSNEAGATERISDVKIIHPPTLRHYSGPSVRSFDGDTLSIFCDVSAVPAPKWKWFKDGAEIEANGATIKIDSEGTLSKLTLVHNEGSDNYGRYKCSADNSVGIFEKEIEVVHVVRPAVPTGMDCKKFMYPNYGKCFFDEEAYSEESGKPLKIEFLIAKLEETESDFNWNDALSVIVDFDNDTIIPDLTPSTLYMVRARASNEAGSSEYSEETSLETTDPWAPQAPKSVKMECSKNCIISWTPGNDHGSPILKYRITIQQLNPAPQNHISGKETESFSSTTKSGEIELTTEEEQASEETSSVEIETEEPVQSHHENNDMTPITTKDEDEVAELGGPLIIEVGADETELQLTHIKPHSYYRVAVAAINEIGQGEFLQIEHRTDESPTNFEQDIARSTLLIAGGIGFLFLFLVVDFICFLTNRCGVIACICLNYCDKSAPRRDVEAGKGPETNRLLDNSGTR</sequence>
<comment type="caution">
    <text evidence="16">The sequence shown here is derived from an EMBL/GenBank/DDBJ whole genome shotgun (WGS) entry which is preliminary data.</text>
</comment>
<dbReference type="SMART" id="SM00409">
    <property type="entry name" value="IG"/>
    <property type="match status" value="5"/>
</dbReference>
<keyword evidence="4" id="KW-0677">Repeat</keyword>
<evidence type="ECO:0000256" key="3">
    <source>
        <dbReference type="ARBA" id="ARBA00022729"/>
    </source>
</evidence>
<dbReference type="Pfam" id="PF13927">
    <property type="entry name" value="Ig_3"/>
    <property type="match status" value="2"/>
</dbReference>
<dbReference type="PRINTS" id="PR01838">
    <property type="entry name" value="NCAMFAMILY"/>
</dbReference>
<feature type="transmembrane region" description="Helical" evidence="12">
    <location>
        <begin position="836"/>
        <end position="857"/>
    </location>
</feature>
<keyword evidence="8" id="KW-1015">Disulfide bond</keyword>
<evidence type="ECO:0000256" key="10">
    <source>
        <dbReference type="ARBA" id="ARBA00023319"/>
    </source>
</evidence>
<feature type="signal peptide" evidence="13">
    <location>
        <begin position="1"/>
        <end position="19"/>
    </location>
</feature>
<organism evidence="16 17">
    <name type="scientific">Caenorhabditis bovis</name>
    <dbReference type="NCBI Taxonomy" id="2654633"/>
    <lineage>
        <taxon>Eukaryota</taxon>
        <taxon>Metazoa</taxon>
        <taxon>Ecdysozoa</taxon>
        <taxon>Nematoda</taxon>
        <taxon>Chromadorea</taxon>
        <taxon>Rhabditida</taxon>
        <taxon>Rhabditina</taxon>
        <taxon>Rhabditomorpha</taxon>
        <taxon>Rhabditoidea</taxon>
        <taxon>Rhabditidae</taxon>
        <taxon>Peloderinae</taxon>
        <taxon>Caenorhabditis</taxon>
    </lineage>
</organism>
<accession>A0A8S1ERZ8</accession>
<evidence type="ECO:0000313" key="17">
    <source>
        <dbReference type="Proteomes" id="UP000494206"/>
    </source>
</evidence>
<feature type="domain" description="Ig-like" evidence="14">
    <location>
        <begin position="460"/>
        <end position="551"/>
    </location>
</feature>
<dbReference type="Pfam" id="PF07679">
    <property type="entry name" value="I-set"/>
    <property type="match status" value="3"/>
</dbReference>
<dbReference type="InterPro" id="IPR036179">
    <property type="entry name" value="Ig-like_dom_sf"/>
</dbReference>
<dbReference type="InterPro" id="IPR003961">
    <property type="entry name" value="FN3_dom"/>
</dbReference>
<keyword evidence="9" id="KW-0325">Glycoprotein</keyword>
<evidence type="ECO:0000256" key="12">
    <source>
        <dbReference type="SAM" id="Phobius"/>
    </source>
</evidence>
<dbReference type="SUPFAM" id="SSF49265">
    <property type="entry name" value="Fibronectin type III"/>
    <property type="match status" value="1"/>
</dbReference>
<evidence type="ECO:0000259" key="15">
    <source>
        <dbReference type="PROSITE" id="PS50853"/>
    </source>
</evidence>
<evidence type="ECO:0000256" key="1">
    <source>
        <dbReference type="ARBA" id="ARBA00004167"/>
    </source>
</evidence>
<feature type="compositionally biased region" description="Low complexity" evidence="11">
    <location>
        <begin position="715"/>
        <end position="726"/>
    </location>
</feature>
<feature type="domain" description="Ig-like" evidence="14">
    <location>
        <begin position="214"/>
        <end position="304"/>
    </location>
</feature>
<proteinExistence type="predicted"/>
<protein>
    <submittedName>
        <fullName evidence="16">Uncharacterized protein</fullName>
    </submittedName>
</protein>
<feature type="domain" description="Ig-like" evidence="14">
    <location>
        <begin position="26"/>
        <end position="115"/>
    </location>
</feature>
<dbReference type="SMART" id="SM00408">
    <property type="entry name" value="IGc2"/>
    <property type="match status" value="5"/>
</dbReference>
<dbReference type="InterPro" id="IPR003599">
    <property type="entry name" value="Ig_sub"/>
</dbReference>
<dbReference type="InterPro" id="IPR013783">
    <property type="entry name" value="Ig-like_fold"/>
</dbReference>
<dbReference type="GO" id="GO:0007156">
    <property type="term" value="P:homophilic cell adhesion via plasma membrane adhesion molecules"/>
    <property type="evidence" value="ECO:0007669"/>
    <property type="project" value="TreeGrafter"/>
</dbReference>
<dbReference type="SMART" id="SM00060">
    <property type="entry name" value="FN3"/>
    <property type="match status" value="2"/>
</dbReference>
<keyword evidence="10" id="KW-0393">Immunoglobulin domain</keyword>
<dbReference type="CDD" id="cd00096">
    <property type="entry name" value="Ig"/>
    <property type="match status" value="2"/>
</dbReference>
<feature type="chain" id="PRO_5035815522" evidence="13">
    <location>
        <begin position="20"/>
        <end position="899"/>
    </location>
</feature>
<feature type="domain" description="Fibronectin type-III" evidence="15">
    <location>
        <begin position="661"/>
        <end position="766"/>
    </location>
</feature>
<keyword evidence="3 13" id="KW-0732">Signal</keyword>
<evidence type="ECO:0000313" key="16">
    <source>
        <dbReference type="EMBL" id="CAB3400650.1"/>
    </source>
</evidence>
<dbReference type="InterPro" id="IPR009138">
    <property type="entry name" value="Neural_cell_adh"/>
</dbReference>
<dbReference type="Proteomes" id="UP000494206">
    <property type="component" value="Unassembled WGS sequence"/>
</dbReference>
<keyword evidence="2 12" id="KW-0812">Transmembrane</keyword>
<dbReference type="PANTHER" id="PTHR45080:SF8">
    <property type="entry name" value="IG-LIKE DOMAIN-CONTAINING PROTEIN"/>
    <property type="match status" value="1"/>
</dbReference>
<evidence type="ECO:0000259" key="14">
    <source>
        <dbReference type="PROSITE" id="PS50835"/>
    </source>
</evidence>
<dbReference type="EMBL" id="CADEPM010000002">
    <property type="protein sequence ID" value="CAB3400650.1"/>
    <property type="molecule type" value="Genomic_DNA"/>
</dbReference>
<evidence type="ECO:0000256" key="5">
    <source>
        <dbReference type="ARBA" id="ARBA00022889"/>
    </source>
</evidence>
<feature type="domain" description="Ig-like" evidence="14">
    <location>
        <begin position="120"/>
        <end position="209"/>
    </location>
</feature>
<gene>
    <name evidence="16" type="ORF">CBOVIS_LOCUS3542</name>
</gene>
<reference evidence="16 17" key="1">
    <citation type="submission" date="2020-04" db="EMBL/GenBank/DDBJ databases">
        <authorList>
            <person name="Laetsch R D."/>
            <person name="Stevens L."/>
            <person name="Kumar S."/>
            <person name="Blaxter L. M."/>
        </authorList>
    </citation>
    <scope>NUCLEOTIDE SEQUENCE [LARGE SCALE GENOMIC DNA]</scope>
</reference>
<dbReference type="GO" id="GO:0005886">
    <property type="term" value="C:plasma membrane"/>
    <property type="evidence" value="ECO:0007669"/>
    <property type="project" value="TreeGrafter"/>
</dbReference>
<evidence type="ECO:0000256" key="6">
    <source>
        <dbReference type="ARBA" id="ARBA00022989"/>
    </source>
</evidence>
<feature type="region of interest" description="Disordered" evidence="11">
    <location>
        <begin position="880"/>
        <end position="899"/>
    </location>
</feature>
<evidence type="ECO:0000256" key="11">
    <source>
        <dbReference type="SAM" id="MobiDB-lite"/>
    </source>
</evidence>
<dbReference type="InterPro" id="IPR036116">
    <property type="entry name" value="FN3_sf"/>
</dbReference>
<dbReference type="OrthoDB" id="428111at2759"/>
<dbReference type="InterPro" id="IPR013098">
    <property type="entry name" value="Ig_I-set"/>
</dbReference>
<feature type="region of interest" description="Disordered" evidence="11">
    <location>
        <begin position="643"/>
        <end position="665"/>
    </location>
</feature>
<keyword evidence="7 12" id="KW-0472">Membrane</keyword>
<feature type="region of interest" description="Disordered" evidence="11">
    <location>
        <begin position="702"/>
        <end position="762"/>
    </location>
</feature>
<dbReference type="InterPro" id="IPR007110">
    <property type="entry name" value="Ig-like_dom"/>
</dbReference>
<keyword evidence="6 12" id="KW-1133">Transmembrane helix</keyword>
<comment type="subcellular location">
    <subcellularLocation>
        <location evidence="1">Membrane</location>
        <topology evidence="1">Single-pass membrane protein</topology>
    </subcellularLocation>
</comment>
<dbReference type="InterPro" id="IPR003598">
    <property type="entry name" value="Ig_sub2"/>
</dbReference>
<dbReference type="AlphaFoldDB" id="A0A8S1ERZ8"/>
<keyword evidence="17" id="KW-1185">Reference proteome</keyword>
<dbReference type="SUPFAM" id="SSF48726">
    <property type="entry name" value="Immunoglobulin"/>
    <property type="match status" value="5"/>
</dbReference>
<evidence type="ECO:0000256" key="8">
    <source>
        <dbReference type="ARBA" id="ARBA00023157"/>
    </source>
</evidence>
<dbReference type="InterPro" id="IPR050958">
    <property type="entry name" value="Cell_Adh-Cytoskel_Orgn"/>
</dbReference>
<dbReference type="FunFam" id="2.60.40.10:FF:002118">
    <property type="entry name" value="Neural cell adhesion molecule 3"/>
    <property type="match status" value="1"/>
</dbReference>
<dbReference type="Gene3D" id="2.60.40.10">
    <property type="entry name" value="Immunoglobulins"/>
    <property type="match status" value="7"/>
</dbReference>
<dbReference type="FunFam" id="2.60.40.10:FF:000032">
    <property type="entry name" value="palladin isoform X1"/>
    <property type="match status" value="1"/>
</dbReference>
<evidence type="ECO:0000256" key="2">
    <source>
        <dbReference type="ARBA" id="ARBA00022692"/>
    </source>
</evidence>
<keyword evidence="5" id="KW-0130">Cell adhesion</keyword>
<dbReference type="CDD" id="cd00063">
    <property type="entry name" value="FN3"/>
    <property type="match status" value="2"/>
</dbReference>
<dbReference type="PANTHER" id="PTHR45080">
    <property type="entry name" value="CONTACTIN 5"/>
    <property type="match status" value="1"/>
</dbReference>
<evidence type="ECO:0000256" key="13">
    <source>
        <dbReference type="SAM" id="SignalP"/>
    </source>
</evidence>
<evidence type="ECO:0000256" key="4">
    <source>
        <dbReference type="ARBA" id="ARBA00022737"/>
    </source>
</evidence>
<feature type="domain" description="Ig-like" evidence="14">
    <location>
        <begin position="311"/>
        <end position="452"/>
    </location>
</feature>
<dbReference type="PROSITE" id="PS50835">
    <property type="entry name" value="IG_LIKE"/>
    <property type="match status" value="5"/>
</dbReference>
<evidence type="ECO:0000256" key="7">
    <source>
        <dbReference type="ARBA" id="ARBA00023136"/>
    </source>
</evidence>
<feature type="domain" description="Fibronectin type-III" evidence="15">
    <location>
        <begin position="558"/>
        <end position="659"/>
    </location>
</feature>
<name>A0A8S1ERZ8_9PELO</name>
<dbReference type="PROSITE" id="PS50853">
    <property type="entry name" value="FN3"/>
    <property type="match status" value="2"/>
</dbReference>